<name>A0A127F7K7_STEDE</name>
<keyword evidence="2" id="KW-1185">Reference proteome</keyword>
<dbReference type="SUPFAM" id="SSF53756">
    <property type="entry name" value="UDP-Glycosyltransferase/glycogen phosphorylase"/>
    <property type="match status" value="1"/>
</dbReference>
<sequence length="284" mass="32146">MWPDIYVEAVPSFIRPVARRLLRSDFDMTREAFRRASAITAHAPGFVEWGLDYADRSRRTMDRDFPFAYPIHPPTAEEVAGAERFWIEKGLTGVANEFVICFFGTFTERKELDVETVLRTARELRQQLPQVKFVLCGTGPAEARYIALAAELGNVLFPGWVDYPQIWTLMRRAKVGILPYLPSADFIASMPNKSIEYLSAGLPVLTCLRGGYLQTVLEEGGCGIFYHGETPGSLKEAIQHLVSDRGGLQTRRSAAARLFEQRFREDRVYSQMVDHLELMQSSDA</sequence>
<protein>
    <recommendedName>
        <fullName evidence="3">Glycosyl transferase family 1 domain-containing protein</fullName>
    </recommendedName>
</protein>
<reference evidence="1 2" key="1">
    <citation type="submission" date="2015-06" db="EMBL/GenBank/DDBJ databases">
        <title>A Comprehensive Approach to Explore the Metabolic and Phylogenetic Diversity of Bacterial Steroid Degradation in the Environment: Testosterone as an Example.</title>
        <authorList>
            <person name="Yang F.-C."/>
            <person name="Chen Y.-L."/>
            <person name="Yu C.-P."/>
            <person name="Tang S.-L."/>
            <person name="Wang P.-H."/>
            <person name="Ismail W."/>
            <person name="Wang C.-H."/>
            <person name="Yang C.-Y."/>
            <person name="Chiang Y.-R."/>
        </authorList>
    </citation>
    <scope>NUCLEOTIDE SEQUENCE [LARGE SCALE GENOMIC DNA]</scope>
    <source>
        <strain evidence="1 2">DSM 18526</strain>
    </source>
</reference>
<proteinExistence type="predicted"/>
<dbReference type="PANTHER" id="PTHR12526">
    <property type="entry name" value="GLYCOSYLTRANSFERASE"/>
    <property type="match status" value="1"/>
</dbReference>
<dbReference type="Gene3D" id="3.40.50.2000">
    <property type="entry name" value="Glycogen Phosphorylase B"/>
    <property type="match status" value="1"/>
</dbReference>
<dbReference type="STRING" id="465721.ACG33_04800"/>
<dbReference type="EMBL" id="CP011971">
    <property type="protein sequence ID" value="AMN46432.1"/>
    <property type="molecule type" value="Genomic_DNA"/>
</dbReference>
<evidence type="ECO:0000313" key="1">
    <source>
        <dbReference type="EMBL" id="AMN46432.1"/>
    </source>
</evidence>
<evidence type="ECO:0008006" key="3">
    <source>
        <dbReference type="Google" id="ProtNLM"/>
    </source>
</evidence>
<dbReference type="Pfam" id="PF13692">
    <property type="entry name" value="Glyco_trans_1_4"/>
    <property type="match status" value="1"/>
</dbReference>
<dbReference type="KEGG" id="sdf:ACG33_04800"/>
<dbReference type="AlphaFoldDB" id="A0A127F7K7"/>
<gene>
    <name evidence="1" type="ORF">ACG33_04800</name>
</gene>
<organism evidence="1 2">
    <name type="scientific">Steroidobacter denitrificans</name>
    <dbReference type="NCBI Taxonomy" id="465721"/>
    <lineage>
        <taxon>Bacteria</taxon>
        <taxon>Pseudomonadati</taxon>
        <taxon>Pseudomonadota</taxon>
        <taxon>Gammaproteobacteria</taxon>
        <taxon>Steroidobacterales</taxon>
        <taxon>Steroidobacteraceae</taxon>
        <taxon>Steroidobacter</taxon>
    </lineage>
</organism>
<accession>A0A127F7K7</accession>
<dbReference type="Proteomes" id="UP000070250">
    <property type="component" value="Chromosome"/>
</dbReference>
<evidence type="ECO:0000313" key="2">
    <source>
        <dbReference type="Proteomes" id="UP000070250"/>
    </source>
</evidence>